<dbReference type="NCBIfam" id="TIGR01085">
    <property type="entry name" value="murE"/>
    <property type="match status" value="1"/>
</dbReference>
<dbReference type="InterPro" id="IPR004101">
    <property type="entry name" value="Mur_ligase_C"/>
</dbReference>
<evidence type="ECO:0000313" key="18">
    <source>
        <dbReference type="Proteomes" id="UP000830326"/>
    </source>
</evidence>
<evidence type="ECO:0000256" key="2">
    <source>
        <dbReference type="ARBA" id="ARBA00005898"/>
    </source>
</evidence>
<feature type="domain" description="Mur ligase N-terminal catalytic" evidence="14">
    <location>
        <begin position="25"/>
        <end position="104"/>
    </location>
</feature>
<evidence type="ECO:0000256" key="11">
    <source>
        <dbReference type="ARBA" id="ARBA00023316"/>
    </source>
</evidence>
<dbReference type="SUPFAM" id="SSF53244">
    <property type="entry name" value="MurD-like peptide ligases, peptide-binding domain"/>
    <property type="match status" value="1"/>
</dbReference>
<accession>A0ABY4H7J5</accession>
<evidence type="ECO:0000259" key="15">
    <source>
        <dbReference type="Pfam" id="PF02875"/>
    </source>
</evidence>
<keyword evidence="3 12" id="KW-0963">Cytoplasm</keyword>
<feature type="domain" description="Mur ligase central" evidence="16">
    <location>
        <begin position="116"/>
        <end position="317"/>
    </location>
</feature>
<keyword evidence="4 12" id="KW-0436">Ligase</keyword>
<dbReference type="InterPro" id="IPR035911">
    <property type="entry name" value="MurE/MurF_N"/>
</dbReference>
<keyword evidence="8 12" id="KW-0133">Cell shape</keyword>
<feature type="domain" description="Mur ligase C-terminal" evidence="15">
    <location>
        <begin position="339"/>
        <end position="465"/>
    </location>
</feature>
<feature type="binding site" evidence="12">
    <location>
        <position position="198"/>
    </location>
    <ligand>
        <name>UDP-N-acetyl-alpha-D-muramoyl-L-alanyl-D-glutamate</name>
        <dbReference type="ChEBI" id="CHEBI:83900"/>
    </ligand>
</feature>
<dbReference type="EC" id="6.3.2.-" evidence="12"/>
<evidence type="ECO:0000256" key="5">
    <source>
        <dbReference type="ARBA" id="ARBA00022618"/>
    </source>
</evidence>
<dbReference type="HAMAP" id="MF_00208">
    <property type="entry name" value="MurE"/>
    <property type="match status" value="1"/>
</dbReference>
<feature type="binding site" evidence="12">
    <location>
        <position position="190"/>
    </location>
    <ligand>
        <name>UDP-N-acetyl-alpha-D-muramoyl-L-alanyl-D-glutamate</name>
        <dbReference type="ChEBI" id="CHEBI:83900"/>
    </ligand>
</feature>
<dbReference type="InterPro" id="IPR036565">
    <property type="entry name" value="Mur-like_cat_sf"/>
</dbReference>
<dbReference type="Pfam" id="PF02875">
    <property type="entry name" value="Mur_ligase_C"/>
    <property type="match status" value="1"/>
</dbReference>
<dbReference type="InterPro" id="IPR000713">
    <property type="entry name" value="Mur_ligase_N"/>
</dbReference>
<keyword evidence="5 12" id="KW-0132">Cell division</keyword>
<evidence type="ECO:0000259" key="14">
    <source>
        <dbReference type="Pfam" id="PF01225"/>
    </source>
</evidence>
<evidence type="ECO:0000313" key="17">
    <source>
        <dbReference type="EMBL" id="UOR10452.1"/>
    </source>
</evidence>
<dbReference type="SUPFAM" id="SSF63418">
    <property type="entry name" value="MurE/MurF N-terminal domain"/>
    <property type="match status" value="1"/>
</dbReference>
<reference evidence="17" key="1">
    <citation type="submission" date="2022-04" db="EMBL/GenBank/DDBJ databases">
        <title>Halobacillus sp. isolated from saltern.</title>
        <authorList>
            <person name="Won M."/>
            <person name="Lee C.-M."/>
            <person name="Woen H.-Y."/>
            <person name="Kwon S.-W."/>
        </authorList>
    </citation>
    <scope>NUCLEOTIDE SEQUENCE</scope>
    <source>
        <strain evidence="17">SSHM10-5</strain>
    </source>
</reference>
<dbReference type="Pfam" id="PF01225">
    <property type="entry name" value="Mur_ligase"/>
    <property type="match status" value="1"/>
</dbReference>
<dbReference type="InterPro" id="IPR036615">
    <property type="entry name" value="Mur_ligase_C_dom_sf"/>
</dbReference>
<dbReference type="Pfam" id="PF08245">
    <property type="entry name" value="Mur_ligase_M"/>
    <property type="match status" value="1"/>
</dbReference>
<comment type="cofactor">
    <cofactor evidence="12">
        <name>Mg(2+)</name>
        <dbReference type="ChEBI" id="CHEBI:18420"/>
    </cofactor>
</comment>
<gene>
    <name evidence="12" type="primary">murE</name>
    <name evidence="17" type="ORF">MUO15_12235</name>
</gene>
<feature type="binding site" evidence="12">
    <location>
        <position position="32"/>
    </location>
    <ligand>
        <name>UDP-N-acetyl-alpha-D-muramoyl-L-alanyl-D-glutamate</name>
        <dbReference type="ChEBI" id="CHEBI:83900"/>
    </ligand>
</feature>
<evidence type="ECO:0000256" key="6">
    <source>
        <dbReference type="ARBA" id="ARBA00022741"/>
    </source>
</evidence>
<keyword evidence="12" id="KW-0460">Magnesium</keyword>
<keyword evidence="11 12" id="KW-0961">Cell wall biogenesis/degradation</keyword>
<evidence type="ECO:0000256" key="12">
    <source>
        <dbReference type="HAMAP-Rule" id="MF_00208"/>
    </source>
</evidence>
<dbReference type="RefSeq" id="WP_245029557.1">
    <property type="nucleotide sequence ID" value="NZ_CP095075.1"/>
</dbReference>
<organism evidence="17 18">
    <name type="scientific">Halobacillus amylolyticus</name>
    <dbReference type="NCBI Taxonomy" id="2932259"/>
    <lineage>
        <taxon>Bacteria</taxon>
        <taxon>Bacillati</taxon>
        <taxon>Bacillota</taxon>
        <taxon>Bacilli</taxon>
        <taxon>Bacillales</taxon>
        <taxon>Bacillaceae</taxon>
        <taxon>Halobacillus</taxon>
    </lineage>
</organism>
<dbReference type="InterPro" id="IPR013221">
    <property type="entry name" value="Mur_ligase_cen"/>
</dbReference>
<feature type="binding site" evidence="12">
    <location>
        <begin position="163"/>
        <end position="164"/>
    </location>
    <ligand>
        <name>UDP-N-acetyl-alpha-D-muramoyl-L-alanyl-D-glutamate</name>
        <dbReference type="ChEBI" id="CHEBI:83900"/>
    </ligand>
</feature>
<evidence type="ECO:0000259" key="16">
    <source>
        <dbReference type="Pfam" id="PF08245"/>
    </source>
</evidence>
<dbReference type="PROSITE" id="PS01011">
    <property type="entry name" value="FOLYLPOLYGLU_SYNT_1"/>
    <property type="match status" value="1"/>
</dbReference>
<evidence type="ECO:0000256" key="10">
    <source>
        <dbReference type="ARBA" id="ARBA00023306"/>
    </source>
</evidence>
<dbReference type="InterPro" id="IPR018109">
    <property type="entry name" value="Folylpolyglutamate_synth_CS"/>
</dbReference>
<dbReference type="InterPro" id="IPR005761">
    <property type="entry name" value="UDP-N-AcMur-Glu-dNH2Pim_ligase"/>
</dbReference>
<comment type="pathway">
    <text evidence="1 12 13">Cell wall biogenesis; peptidoglycan biosynthesis.</text>
</comment>
<comment type="function">
    <text evidence="12">Catalyzes the addition of an amino acid to the nucleotide precursor UDP-N-acetylmuramoyl-L-alanyl-D-glutamate (UMAG) in the biosynthesis of bacterial cell-wall peptidoglycan.</text>
</comment>
<keyword evidence="10 12" id="KW-0131">Cell cycle</keyword>
<sequence>MTKTTIHFTHCLKECSLEGPSEQKVSSIIYDSREASNGAVFVCIKGAHHDGHLYIEQALTYGAKAIVGTNSTLLHSYARLYSDVSFITVNDSKEALALLSTSFYNHPAQSLSTVGVTGTNGKTTVTSFVYSMLNSLSYRTGSIGTAGIWNDQKRTNFKQTVPTTPEAPEIHCVLDHFQETGIQGAVLESTSIALDQKRLYGINFNVAVHTNLTPEHLEFHETMKEYKKAKLKLFKQAEYAVVNADDTGMAREIIETFNGPLLTYGTDKKADFQAENIHVSVHGTTFTLHACGEMHSVSIPVHGKYNVSNVLAAMAACYQLGFSLNRILSVVTKVESPEGRFQIVSNDAPFQIVLDYAHTPDALLHVLQAVQQVPYKKLIVMITGIGLRDPGKRPQMAREVEGIADEIIVSVDQPGFADRQEVVNDVLQGFTNPNSSHIHSLLHREQAIHYALDLAGADDLVLLTGIGFGGYQIIGDEKVPYSEHEVIKQYFTSKKSLKESV</sequence>
<evidence type="ECO:0000256" key="3">
    <source>
        <dbReference type="ARBA" id="ARBA00022490"/>
    </source>
</evidence>
<comment type="subcellular location">
    <subcellularLocation>
        <location evidence="12 13">Cytoplasm</location>
    </subcellularLocation>
</comment>
<protein>
    <recommendedName>
        <fullName evidence="12">UDP-N-acetylmuramyl-tripeptide synthetase</fullName>
        <ecNumber evidence="12">6.3.2.-</ecNumber>
    </recommendedName>
    <alternativeName>
        <fullName evidence="12">UDP-MurNAc-tripeptide synthetase</fullName>
    </alternativeName>
</protein>
<dbReference type="PANTHER" id="PTHR23135:SF4">
    <property type="entry name" value="UDP-N-ACETYLMURAMOYL-L-ALANYL-D-GLUTAMATE--2,6-DIAMINOPIMELATE LIGASE MURE HOMOLOG, CHLOROPLASTIC"/>
    <property type="match status" value="1"/>
</dbReference>
<evidence type="ECO:0000256" key="7">
    <source>
        <dbReference type="ARBA" id="ARBA00022840"/>
    </source>
</evidence>
<name>A0ABY4H7J5_9BACI</name>
<keyword evidence="6 12" id="KW-0547">Nucleotide-binding</keyword>
<feature type="binding site" evidence="12">
    <location>
        <begin position="118"/>
        <end position="124"/>
    </location>
    <ligand>
        <name>ATP</name>
        <dbReference type="ChEBI" id="CHEBI:30616"/>
    </ligand>
</feature>
<evidence type="ECO:0000256" key="9">
    <source>
        <dbReference type="ARBA" id="ARBA00022984"/>
    </source>
</evidence>
<keyword evidence="9 12" id="KW-0573">Peptidoglycan synthesis</keyword>
<dbReference type="SUPFAM" id="SSF53623">
    <property type="entry name" value="MurD-like peptide ligases, catalytic domain"/>
    <property type="match status" value="1"/>
</dbReference>
<comment type="caution">
    <text evidence="12">Lacks conserved residue(s) required for the propagation of feature annotation.</text>
</comment>
<comment type="PTM">
    <text evidence="12">Carboxylation is probably crucial for Mg(2+) binding and, consequently, for the gamma-phosphate positioning of ATP.</text>
</comment>
<comment type="similarity">
    <text evidence="2 12">Belongs to the MurCDEF family. MurE subfamily.</text>
</comment>
<evidence type="ECO:0000256" key="4">
    <source>
        <dbReference type="ARBA" id="ARBA00022598"/>
    </source>
</evidence>
<keyword evidence="18" id="KW-1185">Reference proteome</keyword>
<feature type="modified residue" description="N6-carboxylysine" evidence="12">
    <location>
        <position position="230"/>
    </location>
</feature>
<dbReference type="Gene3D" id="3.90.190.20">
    <property type="entry name" value="Mur ligase, C-terminal domain"/>
    <property type="match status" value="1"/>
</dbReference>
<evidence type="ECO:0000256" key="8">
    <source>
        <dbReference type="ARBA" id="ARBA00022960"/>
    </source>
</evidence>
<dbReference type="PANTHER" id="PTHR23135">
    <property type="entry name" value="MUR LIGASE FAMILY MEMBER"/>
    <property type="match status" value="1"/>
</dbReference>
<dbReference type="Gene3D" id="3.40.1390.10">
    <property type="entry name" value="MurE/MurF, N-terminal domain"/>
    <property type="match status" value="1"/>
</dbReference>
<keyword evidence="7 12" id="KW-0067">ATP-binding</keyword>
<evidence type="ECO:0000256" key="13">
    <source>
        <dbReference type="RuleBase" id="RU004135"/>
    </source>
</evidence>
<feature type="binding site" evidence="12">
    <location>
        <position position="196"/>
    </location>
    <ligand>
        <name>UDP-N-acetyl-alpha-D-muramoyl-L-alanyl-D-glutamate</name>
        <dbReference type="ChEBI" id="CHEBI:83900"/>
    </ligand>
</feature>
<proteinExistence type="inferred from homology"/>
<evidence type="ECO:0000256" key="1">
    <source>
        <dbReference type="ARBA" id="ARBA00004752"/>
    </source>
</evidence>
<dbReference type="NCBIfam" id="NF001126">
    <property type="entry name" value="PRK00139.1-4"/>
    <property type="match status" value="1"/>
</dbReference>
<dbReference type="EMBL" id="CP095075">
    <property type="protein sequence ID" value="UOR10452.1"/>
    <property type="molecule type" value="Genomic_DNA"/>
</dbReference>
<dbReference type="Proteomes" id="UP000830326">
    <property type="component" value="Chromosome"/>
</dbReference>
<dbReference type="Gene3D" id="3.40.1190.10">
    <property type="entry name" value="Mur-like, catalytic domain"/>
    <property type="match status" value="1"/>
</dbReference>
<dbReference type="GO" id="GO:0008765">
    <property type="term" value="F:UDP-N-acetylmuramoylalanyl-D-glutamate-2,6-diaminopimelate ligase activity"/>
    <property type="evidence" value="ECO:0007669"/>
    <property type="project" value="UniProtKB-EC"/>
</dbReference>